<evidence type="ECO:0000313" key="2">
    <source>
        <dbReference type="EMBL" id="AQT69502.1"/>
    </source>
</evidence>
<dbReference type="InterPro" id="IPR011990">
    <property type="entry name" value="TPR-like_helical_dom_sf"/>
</dbReference>
<feature type="signal peptide" evidence="1">
    <location>
        <begin position="1"/>
        <end position="21"/>
    </location>
</feature>
<accession>A0A1U9NNH8</accession>
<reference evidence="3" key="1">
    <citation type="submission" date="2017-02" db="EMBL/GenBank/DDBJ databases">
        <title>Comparative genomics and description of representatives of a novel lineage of planctomycetes thriving in anoxic sediments.</title>
        <authorList>
            <person name="Spring S."/>
            <person name="Bunk B."/>
            <person name="Sproer C."/>
        </authorList>
    </citation>
    <scope>NUCLEOTIDE SEQUENCE [LARGE SCALE GENOMIC DNA]</scope>
    <source>
        <strain evidence="3">ST-NAGAB-D1</strain>
    </source>
</reference>
<organism evidence="2 3">
    <name type="scientific">Anaerohalosphaera lusitana</name>
    <dbReference type="NCBI Taxonomy" id="1936003"/>
    <lineage>
        <taxon>Bacteria</taxon>
        <taxon>Pseudomonadati</taxon>
        <taxon>Planctomycetota</taxon>
        <taxon>Phycisphaerae</taxon>
        <taxon>Sedimentisphaerales</taxon>
        <taxon>Anaerohalosphaeraceae</taxon>
        <taxon>Anaerohalosphaera</taxon>
    </lineage>
</organism>
<dbReference type="EMBL" id="CP019791">
    <property type="protein sequence ID" value="AQT69502.1"/>
    <property type="molecule type" value="Genomic_DNA"/>
</dbReference>
<evidence type="ECO:0000256" key="1">
    <source>
        <dbReference type="SAM" id="SignalP"/>
    </source>
</evidence>
<dbReference type="Gene3D" id="1.25.40.10">
    <property type="entry name" value="Tetratricopeptide repeat domain"/>
    <property type="match status" value="2"/>
</dbReference>
<dbReference type="SUPFAM" id="SSF48452">
    <property type="entry name" value="TPR-like"/>
    <property type="match status" value="1"/>
</dbReference>
<dbReference type="KEGG" id="alus:STSP2_02693"/>
<dbReference type="Proteomes" id="UP000189674">
    <property type="component" value="Chromosome"/>
</dbReference>
<dbReference type="RefSeq" id="WP_169853206.1">
    <property type="nucleotide sequence ID" value="NZ_CP019791.1"/>
</dbReference>
<keyword evidence="1" id="KW-0732">Signal</keyword>
<feature type="chain" id="PRO_5013160475" evidence="1">
    <location>
        <begin position="22"/>
        <end position="787"/>
    </location>
</feature>
<evidence type="ECO:0000313" key="3">
    <source>
        <dbReference type="Proteomes" id="UP000189674"/>
    </source>
</evidence>
<protein>
    <submittedName>
        <fullName evidence="2">Anaphase-promoting complex, cyclosome, subunit 3</fullName>
    </submittedName>
</protein>
<keyword evidence="3" id="KW-1185">Reference proteome</keyword>
<gene>
    <name evidence="2" type="ORF">STSP2_02693</name>
</gene>
<name>A0A1U9NNH8_9BACT</name>
<proteinExistence type="predicted"/>
<dbReference type="AlphaFoldDB" id="A0A1U9NNH8"/>
<sequence length="787" mass="88233">MKQVLFHSVLALMLFLGMAVGDEQQGVEDQVKSLLGKALGSESIEKARPYLNEARLLYAANRMRLTTLKAGFLGVDMDQVEGRIHAREAAAGDDSAAVRAIDLLSSCITRYDELADQASDDADQLRTRYRWGPTERSQRWREIKGYGSRATYAKAWCWYGIGLAEDGADRTDAMEEAIDLFRRFTIGGYQGSDIVADCLLGQAMCYYELNRHYELISWLEGQFKTGQIEQSPLWQKLLLITCRSYNELGMYLELELNCQDYFDNNSTQIQSQTDLQFAVMRFDALRFICRPGNPYASGYMNRLEQTGEALYTQGEQWQGHVLAGLADGEYDIPLARLARARKLLLKNENEPAAEQARKGLETAGPQTSQQVLTALRHTRCLALAGTEKRAEFARAVVEYIENAPQATDGEELAVLAIGSLVKAFTQGQTGPENAISLLDKLEDSYSSERVTMHSRYARAVFMIERKEFAQAMTILESIDQPADSIKLSFLYNKSLAAFKASELTDDQDQKTVLLDKSESAWQELANGLTEAKDNEALRQKAVQLGFVIAEEVFNTGTDVSMALQLCSKLQSLDVEDVLGDKLSALQIRVRAANTETGGLSEYLQELLAEDQVSVQVIRSLVQAGEAYASEKDGPQQQNTIFEVYEHALKLSQKASEQLDDDLMLRIRFGLAKAYSKVGKYEQALNLFDRIEETKAGQSVEVLAAHASALEGAGKFQHAADKWNVLAKGLPQGSEMWFQANYNLIATTYQAGRQDLADRMAKYFTVKHKQHLKDNWTRQMKRLREGWE</sequence>
<dbReference type="STRING" id="1936003.STSP2_02693"/>